<dbReference type="NCBIfam" id="NF041012">
    <property type="entry name" value="T4P_ComGB"/>
    <property type="match status" value="1"/>
</dbReference>
<accession>A0ABT9V629</accession>
<feature type="domain" description="Type II secretion system protein GspF" evidence="8">
    <location>
        <begin position="14"/>
        <end position="129"/>
    </location>
</feature>
<comment type="similarity">
    <text evidence="2">Belongs to the GSP F family.</text>
</comment>
<feature type="transmembrane region" description="Helical" evidence="7">
    <location>
        <begin position="316"/>
        <end position="337"/>
    </location>
</feature>
<dbReference type="PRINTS" id="PR00812">
    <property type="entry name" value="BCTERIALGSPF"/>
</dbReference>
<evidence type="ECO:0000256" key="3">
    <source>
        <dbReference type="ARBA" id="ARBA00022475"/>
    </source>
</evidence>
<dbReference type="Pfam" id="PF00482">
    <property type="entry name" value="T2SSF"/>
    <property type="match status" value="2"/>
</dbReference>
<keyword evidence="6 7" id="KW-0472">Membrane</keyword>
<reference evidence="9 10" key="1">
    <citation type="submission" date="2023-07" db="EMBL/GenBank/DDBJ databases">
        <title>Genomic Encyclopedia of Type Strains, Phase IV (KMG-IV): sequencing the most valuable type-strain genomes for metagenomic binning, comparative biology and taxonomic classification.</title>
        <authorList>
            <person name="Goeker M."/>
        </authorList>
    </citation>
    <scope>NUCLEOTIDE SEQUENCE [LARGE SCALE GENOMIC DNA]</scope>
    <source>
        <strain evidence="9 10">DSM 23948</strain>
    </source>
</reference>
<feature type="transmembrane region" description="Helical" evidence="7">
    <location>
        <begin position="110"/>
        <end position="133"/>
    </location>
</feature>
<evidence type="ECO:0000256" key="2">
    <source>
        <dbReference type="ARBA" id="ARBA00005745"/>
    </source>
</evidence>
<protein>
    <submittedName>
        <fullName evidence="9">Competence protein ComGB</fullName>
    </submittedName>
</protein>
<evidence type="ECO:0000256" key="5">
    <source>
        <dbReference type="ARBA" id="ARBA00022989"/>
    </source>
</evidence>
<dbReference type="InterPro" id="IPR018076">
    <property type="entry name" value="T2SS_GspF_dom"/>
</dbReference>
<keyword evidence="4 7" id="KW-0812">Transmembrane</keyword>
<evidence type="ECO:0000256" key="6">
    <source>
        <dbReference type="ARBA" id="ARBA00023136"/>
    </source>
</evidence>
<gene>
    <name evidence="9" type="ORF">J2S07_002721</name>
</gene>
<keyword evidence="10" id="KW-1185">Reference proteome</keyword>
<sequence>MRSRKWKLKEQADFLKRTGDLLARGYPLAEAIHSVTYQMSETRKEEIRQSLDDLKEGYPLHKILFDLGFNQTLVGFVYFAEQHGSLADAFRDGSEMMLKREGDADKLKKIMIYPLLLMVMTLFLFVFVEKILLPQYTSLFQSMNLSPNVFMKIVYVTGEIFPLFLLLFMLLLYVGLSYYFLRFKKYSPIKQRRIMVSIPYMGAFSRLYTTHYFSIQLSYLLGGGLSILEALKLFEEHEKHSFDRQLGREMQDHLSTGESFAEIVKRYPFFEEDLIFIVKHGQENGKLEQELLFFSKYCLEKLQNKMDKMFKTIQPILYSLIGMIVVSMYLAILLPMFQLLDGF</sequence>
<keyword evidence="5 7" id="KW-1133">Transmembrane helix</keyword>
<feature type="transmembrane region" description="Helical" evidence="7">
    <location>
        <begin position="153"/>
        <end position="181"/>
    </location>
</feature>
<name>A0ABT9V629_9BACL</name>
<dbReference type="PANTHER" id="PTHR30012:SF0">
    <property type="entry name" value="TYPE II SECRETION SYSTEM PROTEIN F-RELATED"/>
    <property type="match status" value="1"/>
</dbReference>
<dbReference type="PANTHER" id="PTHR30012">
    <property type="entry name" value="GENERAL SECRETION PATHWAY PROTEIN"/>
    <property type="match status" value="1"/>
</dbReference>
<evidence type="ECO:0000259" key="8">
    <source>
        <dbReference type="Pfam" id="PF00482"/>
    </source>
</evidence>
<dbReference type="EMBL" id="JAUSTU010000012">
    <property type="protein sequence ID" value="MDQ0156401.1"/>
    <property type="molecule type" value="Genomic_DNA"/>
</dbReference>
<dbReference type="RefSeq" id="WP_307150915.1">
    <property type="nucleotide sequence ID" value="NZ_JAUSTU010000012.1"/>
</dbReference>
<evidence type="ECO:0000313" key="10">
    <source>
        <dbReference type="Proteomes" id="UP001231362"/>
    </source>
</evidence>
<dbReference type="Proteomes" id="UP001231362">
    <property type="component" value="Unassembled WGS sequence"/>
</dbReference>
<evidence type="ECO:0000256" key="7">
    <source>
        <dbReference type="SAM" id="Phobius"/>
    </source>
</evidence>
<comment type="caution">
    <text evidence="9">The sequence shown here is derived from an EMBL/GenBank/DDBJ whole genome shotgun (WGS) entry which is preliminary data.</text>
</comment>
<feature type="domain" description="Type II secretion system protein GspF" evidence="8">
    <location>
        <begin position="213"/>
        <end position="335"/>
    </location>
</feature>
<dbReference type="InterPro" id="IPR047692">
    <property type="entry name" value="T4P_ComGB"/>
</dbReference>
<evidence type="ECO:0000256" key="1">
    <source>
        <dbReference type="ARBA" id="ARBA00004651"/>
    </source>
</evidence>
<proteinExistence type="inferred from homology"/>
<dbReference type="InterPro" id="IPR042094">
    <property type="entry name" value="T2SS_GspF_sf"/>
</dbReference>
<dbReference type="InterPro" id="IPR003004">
    <property type="entry name" value="GspF/PilC"/>
</dbReference>
<organism evidence="9 10">
    <name type="scientific">Anoxybacillus andreesenii</name>
    <dbReference type="NCBI Taxonomy" id="1325932"/>
    <lineage>
        <taxon>Bacteria</taxon>
        <taxon>Bacillati</taxon>
        <taxon>Bacillota</taxon>
        <taxon>Bacilli</taxon>
        <taxon>Bacillales</taxon>
        <taxon>Anoxybacillaceae</taxon>
        <taxon>Anoxybacillus</taxon>
    </lineage>
</organism>
<comment type="subcellular location">
    <subcellularLocation>
        <location evidence="1">Cell membrane</location>
        <topology evidence="1">Multi-pass membrane protein</topology>
    </subcellularLocation>
</comment>
<evidence type="ECO:0000256" key="4">
    <source>
        <dbReference type="ARBA" id="ARBA00022692"/>
    </source>
</evidence>
<keyword evidence="3" id="KW-1003">Cell membrane</keyword>
<evidence type="ECO:0000313" key="9">
    <source>
        <dbReference type="EMBL" id="MDQ0156401.1"/>
    </source>
</evidence>
<dbReference type="Gene3D" id="1.20.81.30">
    <property type="entry name" value="Type II secretion system (T2SS), domain F"/>
    <property type="match status" value="2"/>
</dbReference>